<reference evidence="1" key="1">
    <citation type="submission" date="2020-07" db="EMBL/GenBank/DDBJ databases">
        <authorList>
            <person name="Nazaruddin N."/>
        </authorList>
    </citation>
    <scope>NUCLEOTIDE SEQUENCE</scope>
</reference>
<organism evidence="1 2">
    <name type="scientific">Heterotrigona itama</name>
    <dbReference type="NCBI Taxonomy" id="395501"/>
    <lineage>
        <taxon>Eukaryota</taxon>
        <taxon>Metazoa</taxon>
        <taxon>Ecdysozoa</taxon>
        <taxon>Arthropoda</taxon>
        <taxon>Hexapoda</taxon>
        <taxon>Insecta</taxon>
        <taxon>Pterygota</taxon>
        <taxon>Neoptera</taxon>
        <taxon>Endopterygota</taxon>
        <taxon>Hymenoptera</taxon>
        <taxon>Apocrita</taxon>
        <taxon>Aculeata</taxon>
        <taxon>Apoidea</taxon>
        <taxon>Anthophila</taxon>
        <taxon>Apidae</taxon>
        <taxon>Heterotrigona</taxon>
    </lineage>
</organism>
<accession>A0A6V7H7Y4</accession>
<comment type="caution">
    <text evidence="1">The sequence shown here is derived from an EMBL/GenBank/DDBJ whole genome shotgun (WGS) entry which is preliminary data.</text>
</comment>
<dbReference type="Proteomes" id="UP000752696">
    <property type="component" value="Unassembled WGS sequence"/>
</dbReference>
<name>A0A6V7H7Y4_9HYME</name>
<evidence type="ECO:0000313" key="2">
    <source>
        <dbReference type="Proteomes" id="UP000752696"/>
    </source>
</evidence>
<keyword evidence="2" id="KW-1185">Reference proteome</keyword>
<evidence type="ECO:0000313" key="1">
    <source>
        <dbReference type="EMBL" id="CAD1476190.1"/>
    </source>
</evidence>
<protein>
    <submittedName>
        <fullName evidence="1">Uncharacterized protein</fullName>
    </submittedName>
</protein>
<sequence length="39" mass="4610">MTINWISKISCRERYDLQKAMETFLILPLKSLQSPGRKL</sequence>
<gene>
    <name evidence="1" type="ORF">MHI_LOCUS624700</name>
</gene>
<dbReference type="AlphaFoldDB" id="A0A6V7H7Y4"/>
<dbReference type="EMBL" id="CAJDYZ010009115">
    <property type="protein sequence ID" value="CAD1476190.1"/>
    <property type="molecule type" value="Genomic_DNA"/>
</dbReference>
<proteinExistence type="predicted"/>